<sequence length="231" mass="25321">MTERLGAVGGGRRSRRGRGALGLVLMVGGVLLLLDALLTVTWQEPVSWAYSALQQERLEARLAEPPVLAAAERRVVSRLGEDRRLAFSARAVNARAEAGDPLGRVRMPSIDESMVFVEGTDTASLRSGPGHYPGTPLPGARGTVGIAGHRTTYGAPFRNIDRLRRGDSIEVETSYGRFSYAVERTQIVAPTALWVTRRVRHDRLVLTACHPLYSAAQRIVVFARLTRSRPR</sequence>
<proteinExistence type="predicted"/>
<dbReference type="AlphaFoldDB" id="A0A6J4RPQ7"/>
<dbReference type="Pfam" id="PF04203">
    <property type="entry name" value="Sortase"/>
    <property type="match status" value="1"/>
</dbReference>
<evidence type="ECO:0000313" key="4">
    <source>
        <dbReference type="EMBL" id="CAA9473190.1"/>
    </source>
</evidence>
<evidence type="ECO:0000256" key="1">
    <source>
        <dbReference type="ARBA" id="ARBA00022801"/>
    </source>
</evidence>
<keyword evidence="3" id="KW-0472">Membrane</keyword>
<name>A0A6J4RPQ7_9ACTN</name>
<accession>A0A6J4RPQ7</accession>
<dbReference type="InterPro" id="IPR023365">
    <property type="entry name" value="Sortase_dom-sf"/>
</dbReference>
<reference evidence="4" key="1">
    <citation type="submission" date="2020-02" db="EMBL/GenBank/DDBJ databases">
        <authorList>
            <person name="Meier V. D."/>
        </authorList>
    </citation>
    <scope>NUCLEOTIDE SEQUENCE</scope>
    <source>
        <strain evidence="4">AVDCRST_MAG69</strain>
    </source>
</reference>
<dbReference type="Gene3D" id="2.40.260.10">
    <property type="entry name" value="Sortase"/>
    <property type="match status" value="1"/>
</dbReference>
<dbReference type="SUPFAM" id="SSF63817">
    <property type="entry name" value="Sortase"/>
    <property type="match status" value="1"/>
</dbReference>
<keyword evidence="1" id="KW-0378">Hydrolase</keyword>
<keyword evidence="3" id="KW-0812">Transmembrane</keyword>
<dbReference type="InterPro" id="IPR042003">
    <property type="entry name" value="Sortase_E"/>
</dbReference>
<feature type="active site" description="Proton donor/acceptor" evidence="2">
    <location>
        <position position="149"/>
    </location>
</feature>
<evidence type="ECO:0008006" key="5">
    <source>
        <dbReference type="Google" id="ProtNLM"/>
    </source>
</evidence>
<protein>
    <recommendedName>
        <fullName evidence="5">Class E sortase</fullName>
    </recommendedName>
</protein>
<dbReference type="EMBL" id="CADCVP010000033">
    <property type="protein sequence ID" value="CAA9473190.1"/>
    <property type="molecule type" value="Genomic_DNA"/>
</dbReference>
<feature type="transmembrane region" description="Helical" evidence="3">
    <location>
        <begin position="20"/>
        <end position="42"/>
    </location>
</feature>
<dbReference type="CDD" id="cd05830">
    <property type="entry name" value="Sortase_E"/>
    <property type="match status" value="1"/>
</dbReference>
<keyword evidence="3" id="KW-1133">Transmembrane helix</keyword>
<organism evidence="4">
    <name type="scientific">uncultured Solirubrobacteraceae bacterium</name>
    <dbReference type="NCBI Taxonomy" id="1162706"/>
    <lineage>
        <taxon>Bacteria</taxon>
        <taxon>Bacillati</taxon>
        <taxon>Actinomycetota</taxon>
        <taxon>Thermoleophilia</taxon>
        <taxon>Solirubrobacterales</taxon>
        <taxon>Solirubrobacteraceae</taxon>
        <taxon>environmental samples</taxon>
    </lineage>
</organism>
<gene>
    <name evidence="4" type="ORF">AVDCRST_MAG69-239</name>
</gene>
<evidence type="ECO:0000256" key="3">
    <source>
        <dbReference type="SAM" id="Phobius"/>
    </source>
</evidence>
<evidence type="ECO:0000256" key="2">
    <source>
        <dbReference type="PIRSR" id="PIRSR605754-1"/>
    </source>
</evidence>
<feature type="active site" description="Acyl-thioester intermediate" evidence="2">
    <location>
        <position position="209"/>
    </location>
</feature>
<dbReference type="GO" id="GO:0016787">
    <property type="term" value="F:hydrolase activity"/>
    <property type="evidence" value="ECO:0007669"/>
    <property type="project" value="UniProtKB-KW"/>
</dbReference>
<dbReference type="NCBIfam" id="TIGR01076">
    <property type="entry name" value="sortase_fam"/>
    <property type="match status" value="1"/>
</dbReference>
<dbReference type="InterPro" id="IPR005754">
    <property type="entry name" value="Sortase"/>
</dbReference>